<feature type="region of interest" description="Disordered" evidence="1">
    <location>
        <begin position="309"/>
        <end position="374"/>
    </location>
</feature>
<dbReference type="AlphaFoldDB" id="A0A9P5ZHW6"/>
<evidence type="ECO:0000256" key="1">
    <source>
        <dbReference type="SAM" id="MobiDB-lite"/>
    </source>
</evidence>
<proteinExistence type="predicted"/>
<reference evidence="2" key="1">
    <citation type="submission" date="2020-11" db="EMBL/GenBank/DDBJ databases">
        <authorList>
            <consortium name="DOE Joint Genome Institute"/>
            <person name="Ahrendt S."/>
            <person name="Riley R."/>
            <person name="Andreopoulos W."/>
            <person name="Labutti K."/>
            <person name="Pangilinan J."/>
            <person name="Ruiz-Duenas F.J."/>
            <person name="Barrasa J.M."/>
            <person name="Sanchez-Garcia M."/>
            <person name="Camarero S."/>
            <person name="Miyauchi S."/>
            <person name="Serrano A."/>
            <person name="Linde D."/>
            <person name="Babiker R."/>
            <person name="Drula E."/>
            <person name="Ayuso-Fernandez I."/>
            <person name="Pacheco R."/>
            <person name="Padilla G."/>
            <person name="Ferreira P."/>
            <person name="Barriuso J."/>
            <person name="Kellner H."/>
            <person name="Castanera R."/>
            <person name="Alfaro M."/>
            <person name="Ramirez L."/>
            <person name="Pisabarro A.G."/>
            <person name="Kuo A."/>
            <person name="Tritt A."/>
            <person name="Lipzen A."/>
            <person name="He G."/>
            <person name="Yan M."/>
            <person name="Ng V."/>
            <person name="Cullen D."/>
            <person name="Martin F."/>
            <person name="Rosso M.-N."/>
            <person name="Henrissat B."/>
            <person name="Hibbett D."/>
            <person name="Martinez A.T."/>
            <person name="Grigoriev I.V."/>
        </authorList>
    </citation>
    <scope>NUCLEOTIDE SEQUENCE</scope>
    <source>
        <strain evidence="2">ATCC 90797</strain>
    </source>
</reference>
<gene>
    <name evidence="2" type="ORF">BDN71DRAFT_1436901</name>
</gene>
<accession>A0A9P5ZHW6</accession>
<keyword evidence="3" id="KW-1185">Reference proteome</keyword>
<evidence type="ECO:0000313" key="3">
    <source>
        <dbReference type="Proteomes" id="UP000807025"/>
    </source>
</evidence>
<sequence length="374" mass="37881">MASISGSTPLSLMNMCSPYWGSISILATSTTLSQSPASTSTSPPQSPITPTTAPILLAPNASTDLDDKFIWEIFGSEPNSGLELLEPQDDSIYPSLLDGLMAPLFPTPALNTAVIPDGIPGPAPVADHFLLLLDELMAPLAFPALALNVPAVPDGTRIPGPDAVGIDFGAPRPAGLEGANLLSANPIPTTADANHPIASPVAAIANAVASTPAACTAMNAANGTPVTTALTTNAVENSAIANDVASTAIANTPAANVMNPVANPGVPAVPVANPGVPAIPVANPGVPAVPIANIPAANAVANTCIDPAARNPTESGEPLSPLKQSRKCTRDNMDPALIVDGKRIKKHKTRKGVESLTAAKHRKGKENRPPPPVS</sequence>
<organism evidence="2 3">
    <name type="scientific">Pleurotus eryngii</name>
    <name type="common">Boletus of the steppes</name>
    <dbReference type="NCBI Taxonomy" id="5323"/>
    <lineage>
        <taxon>Eukaryota</taxon>
        <taxon>Fungi</taxon>
        <taxon>Dikarya</taxon>
        <taxon>Basidiomycota</taxon>
        <taxon>Agaricomycotina</taxon>
        <taxon>Agaricomycetes</taxon>
        <taxon>Agaricomycetidae</taxon>
        <taxon>Agaricales</taxon>
        <taxon>Pleurotineae</taxon>
        <taxon>Pleurotaceae</taxon>
        <taxon>Pleurotus</taxon>
    </lineage>
</organism>
<evidence type="ECO:0000313" key="2">
    <source>
        <dbReference type="EMBL" id="KAF9487378.1"/>
    </source>
</evidence>
<protein>
    <submittedName>
        <fullName evidence="2">Uncharacterized protein</fullName>
    </submittedName>
</protein>
<dbReference type="Proteomes" id="UP000807025">
    <property type="component" value="Unassembled WGS sequence"/>
</dbReference>
<dbReference type="EMBL" id="MU154784">
    <property type="protein sequence ID" value="KAF9487378.1"/>
    <property type="molecule type" value="Genomic_DNA"/>
</dbReference>
<name>A0A9P5ZHW6_PLEER</name>
<comment type="caution">
    <text evidence="2">The sequence shown here is derived from an EMBL/GenBank/DDBJ whole genome shotgun (WGS) entry which is preliminary data.</text>
</comment>